<dbReference type="Pfam" id="PF03965">
    <property type="entry name" value="Penicillinase_R"/>
    <property type="match status" value="1"/>
</dbReference>
<keyword evidence="3" id="KW-0238">DNA-binding</keyword>
<dbReference type="EMBL" id="CP096649">
    <property type="protein sequence ID" value="UQK58481.1"/>
    <property type="molecule type" value="Genomic_DNA"/>
</dbReference>
<name>A0A9E7IWI0_9FIRM</name>
<evidence type="ECO:0000313" key="5">
    <source>
        <dbReference type="EMBL" id="UQK58481.1"/>
    </source>
</evidence>
<protein>
    <submittedName>
        <fullName evidence="5">BlaI/MecI/CopY family transcriptional regulator</fullName>
    </submittedName>
</protein>
<dbReference type="Gene3D" id="1.10.10.10">
    <property type="entry name" value="Winged helix-like DNA-binding domain superfamily/Winged helix DNA-binding domain"/>
    <property type="match status" value="1"/>
</dbReference>
<reference evidence="5" key="1">
    <citation type="submission" date="2022-04" db="EMBL/GenBank/DDBJ databases">
        <title>Complete genome sequences of Ezakiella coagulans and Fenollaria massiliensis.</title>
        <authorList>
            <person name="France M.T."/>
            <person name="Clifford J."/>
            <person name="Narina S."/>
            <person name="Rutt L."/>
            <person name="Ravel J."/>
        </authorList>
    </citation>
    <scope>NUCLEOTIDE SEQUENCE</scope>
    <source>
        <strain evidence="5">C0061C2</strain>
    </source>
</reference>
<organism evidence="5 6">
    <name type="scientific">Fenollaria massiliensis</name>
    <dbReference type="NCBI Taxonomy" id="938288"/>
    <lineage>
        <taxon>Bacteria</taxon>
        <taxon>Bacillati</taxon>
        <taxon>Bacillota</taxon>
        <taxon>Clostridia</taxon>
        <taxon>Eubacteriales</taxon>
        <taxon>Fenollaria</taxon>
    </lineage>
</organism>
<dbReference type="SUPFAM" id="SSF46785">
    <property type="entry name" value="Winged helix' DNA-binding domain"/>
    <property type="match status" value="1"/>
</dbReference>
<evidence type="ECO:0000256" key="3">
    <source>
        <dbReference type="ARBA" id="ARBA00023125"/>
    </source>
</evidence>
<proteinExistence type="inferred from homology"/>
<dbReference type="InterPro" id="IPR036390">
    <property type="entry name" value="WH_DNA-bd_sf"/>
</dbReference>
<evidence type="ECO:0000256" key="4">
    <source>
        <dbReference type="ARBA" id="ARBA00023163"/>
    </source>
</evidence>
<dbReference type="InterPro" id="IPR036388">
    <property type="entry name" value="WH-like_DNA-bd_sf"/>
</dbReference>
<gene>
    <name evidence="5" type="ORF">M1R53_04385</name>
</gene>
<evidence type="ECO:0000313" key="6">
    <source>
        <dbReference type="Proteomes" id="UP000831151"/>
    </source>
</evidence>
<evidence type="ECO:0000256" key="2">
    <source>
        <dbReference type="ARBA" id="ARBA00023015"/>
    </source>
</evidence>
<accession>A0A9E7IWI0</accession>
<dbReference type="RefSeq" id="WP_249242112.1">
    <property type="nucleotide sequence ID" value="NZ_CP096649.1"/>
</dbReference>
<dbReference type="AlphaFoldDB" id="A0A9E7IWI0"/>
<keyword evidence="2" id="KW-0805">Transcription regulation</keyword>
<dbReference type="PIRSF" id="PIRSF019455">
    <property type="entry name" value="CopR_AtkY"/>
    <property type="match status" value="1"/>
</dbReference>
<evidence type="ECO:0000256" key="1">
    <source>
        <dbReference type="ARBA" id="ARBA00011046"/>
    </source>
</evidence>
<dbReference type="InterPro" id="IPR005650">
    <property type="entry name" value="BlaI_family"/>
</dbReference>
<dbReference type="KEGG" id="fms:M1R53_04385"/>
<dbReference type="Gene3D" id="1.10.4040.10">
    <property type="entry name" value="Penicillinase repressor domain"/>
    <property type="match status" value="1"/>
</dbReference>
<dbReference type="GO" id="GO:0045892">
    <property type="term" value="P:negative regulation of DNA-templated transcription"/>
    <property type="evidence" value="ECO:0007669"/>
    <property type="project" value="InterPro"/>
</dbReference>
<keyword evidence="4" id="KW-0804">Transcription</keyword>
<dbReference type="GO" id="GO:0003677">
    <property type="term" value="F:DNA binding"/>
    <property type="evidence" value="ECO:0007669"/>
    <property type="project" value="UniProtKB-KW"/>
</dbReference>
<comment type="similarity">
    <text evidence="1">Belongs to the BlaI transcriptional regulatory family.</text>
</comment>
<dbReference type="Proteomes" id="UP000831151">
    <property type="component" value="Chromosome"/>
</dbReference>
<sequence length="134" mass="15399">MDLSNGELQVMELLWQGDVLDENGEIQALELSKILKQKYGISKTSAYTFIGRLIEKGVLDRRYPKYTISVIMSREEALLSKQKEAFQKLFKGSLVNMCKTFLSTEKVSEEELEEMKNLLENFEVEDSKGASRHI</sequence>
<keyword evidence="6" id="KW-1185">Reference proteome</keyword>